<evidence type="ECO:0000256" key="4">
    <source>
        <dbReference type="ARBA" id="ARBA00032089"/>
    </source>
</evidence>
<keyword evidence="3 5" id="KW-0133">Cell shape</keyword>
<feature type="domain" description="Rod shape-determining protein MreC beta-barrel core" evidence="6">
    <location>
        <begin position="123"/>
        <end position="273"/>
    </location>
</feature>
<dbReference type="RefSeq" id="WP_354366046.1">
    <property type="nucleotide sequence ID" value="NZ_JBEPLO010000027.1"/>
</dbReference>
<sequence length="276" mass="30317">MGKILKSKVLILVAVLVISSLSFLFVSSQSWFIESSLFSPVRSVLASAESAISIPRRFLSELMADTQNLLVTFEENERLRTEVSRLNGVLNENHSLKLENESLRSSLELEMAYASSDPLVAEVIHRSPSSWNQFLLISIGQTSGVLKGNLVLANGGVVGVVAEVYSDTATVQLLQAKDFKANLAVKIGDQDPAYGILTDFDPVENKFLISQVTDKDRVALSDSVMTSNLSDTYPENLLLGEVIEVRQNKDSLELEVYVKPSANFSDIYSVIVIGRQ</sequence>
<evidence type="ECO:0000256" key="5">
    <source>
        <dbReference type="PIRNR" id="PIRNR038471"/>
    </source>
</evidence>
<dbReference type="Pfam" id="PF04085">
    <property type="entry name" value="MreC"/>
    <property type="match status" value="1"/>
</dbReference>
<comment type="caution">
    <text evidence="7">The sequence shown here is derived from an EMBL/GenBank/DDBJ whole genome shotgun (WGS) entry which is preliminary data.</text>
</comment>
<accession>A0ABV2FK58</accession>
<gene>
    <name evidence="7" type="ORF">ABID29_002065</name>
</gene>
<dbReference type="NCBIfam" id="TIGR00219">
    <property type="entry name" value="mreC"/>
    <property type="match status" value="1"/>
</dbReference>
<evidence type="ECO:0000259" key="6">
    <source>
        <dbReference type="Pfam" id="PF04085"/>
    </source>
</evidence>
<dbReference type="InterPro" id="IPR007221">
    <property type="entry name" value="MreC"/>
</dbReference>
<evidence type="ECO:0000256" key="3">
    <source>
        <dbReference type="ARBA" id="ARBA00022960"/>
    </source>
</evidence>
<dbReference type="EMBL" id="JBEPLO010000027">
    <property type="protein sequence ID" value="MET3558937.1"/>
    <property type="molecule type" value="Genomic_DNA"/>
</dbReference>
<dbReference type="InterPro" id="IPR042177">
    <property type="entry name" value="Cell/Rod_1"/>
</dbReference>
<comment type="function">
    <text evidence="5">Involved in formation and maintenance of cell shape.</text>
</comment>
<reference evidence="7 8" key="1">
    <citation type="submission" date="2024-06" db="EMBL/GenBank/DDBJ databases">
        <title>Genomic Encyclopedia of Type Strains, Phase IV (KMG-IV): sequencing the most valuable type-strain genomes for metagenomic binning, comparative biology and taxonomic classification.</title>
        <authorList>
            <person name="Goeker M."/>
        </authorList>
    </citation>
    <scope>NUCLEOTIDE SEQUENCE [LARGE SCALE GENOMIC DNA]</scope>
    <source>
        <strain evidence="7 8">DSM 28303</strain>
    </source>
</reference>
<protein>
    <recommendedName>
        <fullName evidence="2 5">Cell shape-determining protein MreC</fullName>
    </recommendedName>
    <alternativeName>
        <fullName evidence="4 5">Cell shape protein MreC</fullName>
    </alternativeName>
</protein>
<evidence type="ECO:0000256" key="2">
    <source>
        <dbReference type="ARBA" id="ARBA00013855"/>
    </source>
</evidence>
<organism evidence="7 8">
    <name type="scientific">Streptococcus rupicaprae</name>
    <dbReference type="NCBI Taxonomy" id="759619"/>
    <lineage>
        <taxon>Bacteria</taxon>
        <taxon>Bacillati</taxon>
        <taxon>Bacillota</taxon>
        <taxon>Bacilli</taxon>
        <taxon>Lactobacillales</taxon>
        <taxon>Streptococcaceae</taxon>
        <taxon>Streptococcus</taxon>
    </lineage>
</organism>
<evidence type="ECO:0000313" key="7">
    <source>
        <dbReference type="EMBL" id="MET3558937.1"/>
    </source>
</evidence>
<evidence type="ECO:0000313" key="8">
    <source>
        <dbReference type="Proteomes" id="UP001549122"/>
    </source>
</evidence>
<dbReference type="InterPro" id="IPR042175">
    <property type="entry name" value="Cell/Rod_MreC_2"/>
</dbReference>
<evidence type="ECO:0000256" key="1">
    <source>
        <dbReference type="ARBA" id="ARBA00009369"/>
    </source>
</evidence>
<name>A0ABV2FK58_9STRE</name>
<dbReference type="Gene3D" id="2.40.10.340">
    <property type="entry name" value="Rod shape-determining protein MreC, domain 1"/>
    <property type="match status" value="1"/>
</dbReference>
<proteinExistence type="inferred from homology"/>
<comment type="similarity">
    <text evidence="1 5">Belongs to the MreC family.</text>
</comment>
<dbReference type="InterPro" id="IPR055342">
    <property type="entry name" value="MreC_beta-barrel_core"/>
</dbReference>
<dbReference type="Proteomes" id="UP001549122">
    <property type="component" value="Unassembled WGS sequence"/>
</dbReference>
<dbReference type="PANTHER" id="PTHR34138">
    <property type="entry name" value="CELL SHAPE-DETERMINING PROTEIN MREC"/>
    <property type="match status" value="1"/>
</dbReference>
<dbReference type="Gene3D" id="2.40.10.350">
    <property type="entry name" value="Rod shape-determining protein MreC, domain 2"/>
    <property type="match status" value="1"/>
</dbReference>
<dbReference type="PIRSF" id="PIRSF038471">
    <property type="entry name" value="MreC"/>
    <property type="match status" value="1"/>
</dbReference>
<keyword evidence="8" id="KW-1185">Reference proteome</keyword>
<dbReference type="PANTHER" id="PTHR34138:SF1">
    <property type="entry name" value="CELL SHAPE-DETERMINING PROTEIN MREC"/>
    <property type="match status" value="1"/>
</dbReference>